<dbReference type="Pfam" id="PF00134">
    <property type="entry name" value="Cyclin_N"/>
    <property type="match status" value="1"/>
</dbReference>
<dbReference type="InterPro" id="IPR039361">
    <property type="entry name" value="Cyclin"/>
</dbReference>
<evidence type="ECO:0000313" key="5">
    <source>
        <dbReference type="EMBL" id="GFH57836.1"/>
    </source>
</evidence>
<protein>
    <recommendedName>
        <fullName evidence="4">Cyclin-like domain-containing protein</fullName>
    </recommendedName>
</protein>
<dbReference type="FunFam" id="1.10.472.10:FF:000093">
    <property type="entry name" value="Predicted protein"/>
    <property type="match status" value="1"/>
</dbReference>
<keyword evidence="6" id="KW-1185">Reference proteome</keyword>
<dbReference type="PANTHER" id="PTHR10177">
    <property type="entry name" value="CYCLINS"/>
    <property type="match status" value="1"/>
</dbReference>
<evidence type="ECO:0000256" key="2">
    <source>
        <dbReference type="RuleBase" id="RU000383"/>
    </source>
</evidence>
<dbReference type="EMBL" id="BLLK01000058">
    <property type="protein sequence ID" value="GFH57836.1"/>
    <property type="molecule type" value="Genomic_DNA"/>
</dbReference>
<feature type="compositionally biased region" description="Polar residues" evidence="3">
    <location>
        <begin position="292"/>
        <end position="308"/>
    </location>
</feature>
<gene>
    <name evidence="5" type="ORF">CTEN210_14312</name>
</gene>
<dbReference type="InterPro" id="IPR004367">
    <property type="entry name" value="Cyclin_C-dom"/>
</dbReference>
<dbReference type="InterPro" id="IPR013763">
    <property type="entry name" value="Cyclin-like_dom"/>
</dbReference>
<feature type="domain" description="Cyclin-like" evidence="4">
    <location>
        <begin position="62"/>
        <end position="153"/>
    </location>
</feature>
<dbReference type="SUPFAM" id="SSF47954">
    <property type="entry name" value="Cyclin-like"/>
    <property type="match status" value="1"/>
</dbReference>
<dbReference type="Gene3D" id="1.10.472.10">
    <property type="entry name" value="Cyclin-like"/>
    <property type="match status" value="2"/>
</dbReference>
<dbReference type="Pfam" id="PF02984">
    <property type="entry name" value="Cyclin_C"/>
    <property type="match status" value="1"/>
</dbReference>
<dbReference type="AlphaFoldDB" id="A0AAD3D4R5"/>
<evidence type="ECO:0000256" key="1">
    <source>
        <dbReference type="ARBA" id="ARBA00023127"/>
    </source>
</evidence>
<dbReference type="SMART" id="SM00385">
    <property type="entry name" value="CYCLIN"/>
    <property type="match status" value="1"/>
</dbReference>
<dbReference type="InterPro" id="IPR036915">
    <property type="entry name" value="Cyclin-like_sf"/>
</dbReference>
<sequence>MQHKSNIEANTMYMDREQVLDRIKVMKIQEATSYRCSDYINNTPDSSSSNHVDVWCRKKMIEWCYQVVDFIEFSRETVIIAVSYLDRFMSSRSERALQVSRNRNEFQLAMMTCLYTAIKLHEPKVIDMKLLVELSRNSYTQEDFKQMEVDLLTSLNWLLNGPTAISFIEHYAVLLPFEGHDMHMEVAIETAKYQVEMCIAHYGLLQYNPSQIGLAALVDGIKSLTAVPTLASKRPKLLSALQQISGTNLASASLRSLQRIVTFKDTLPLIQSRRNSAPRYYQPKTINRRRGSNNMKQMQALSPRSCTH</sequence>
<name>A0AAD3D4R5_9STRA</name>
<feature type="region of interest" description="Disordered" evidence="3">
    <location>
        <begin position="286"/>
        <end position="308"/>
    </location>
</feature>
<evidence type="ECO:0000256" key="3">
    <source>
        <dbReference type="SAM" id="MobiDB-lite"/>
    </source>
</evidence>
<proteinExistence type="inferred from homology"/>
<organism evidence="5 6">
    <name type="scientific">Chaetoceros tenuissimus</name>
    <dbReference type="NCBI Taxonomy" id="426638"/>
    <lineage>
        <taxon>Eukaryota</taxon>
        <taxon>Sar</taxon>
        <taxon>Stramenopiles</taxon>
        <taxon>Ochrophyta</taxon>
        <taxon>Bacillariophyta</taxon>
        <taxon>Coscinodiscophyceae</taxon>
        <taxon>Chaetocerotophycidae</taxon>
        <taxon>Chaetocerotales</taxon>
        <taxon>Chaetocerotaceae</taxon>
        <taxon>Chaetoceros</taxon>
    </lineage>
</organism>
<comment type="caution">
    <text evidence="5">The sequence shown here is derived from an EMBL/GenBank/DDBJ whole genome shotgun (WGS) entry which is preliminary data.</text>
</comment>
<comment type="similarity">
    <text evidence="2">Belongs to the cyclin family.</text>
</comment>
<accession>A0AAD3D4R5</accession>
<dbReference type="Proteomes" id="UP001054902">
    <property type="component" value="Unassembled WGS sequence"/>
</dbReference>
<reference evidence="5 6" key="1">
    <citation type="journal article" date="2021" name="Sci. Rep.">
        <title>The genome of the diatom Chaetoceros tenuissimus carries an ancient integrated fragment of an extant virus.</title>
        <authorList>
            <person name="Hongo Y."/>
            <person name="Kimura K."/>
            <person name="Takaki Y."/>
            <person name="Yoshida Y."/>
            <person name="Baba S."/>
            <person name="Kobayashi G."/>
            <person name="Nagasaki K."/>
            <person name="Hano T."/>
            <person name="Tomaru Y."/>
        </authorList>
    </citation>
    <scope>NUCLEOTIDE SEQUENCE [LARGE SCALE GENOMIC DNA]</scope>
    <source>
        <strain evidence="5 6">NIES-3715</strain>
    </source>
</reference>
<keyword evidence="1 2" id="KW-0195">Cyclin</keyword>
<evidence type="ECO:0000313" key="6">
    <source>
        <dbReference type="Proteomes" id="UP001054902"/>
    </source>
</evidence>
<dbReference type="InterPro" id="IPR006671">
    <property type="entry name" value="Cyclin_N"/>
</dbReference>
<evidence type="ECO:0000259" key="4">
    <source>
        <dbReference type="SMART" id="SM00385"/>
    </source>
</evidence>